<dbReference type="STRING" id="108003.B1C78_00350"/>
<sequence length="110" mass="11621">MFAVLGWLMLMAGPALAQGLPTPVAPDGVPADSGNWLAFIRGYIRDGAIVLGLALSVVALIWVAYTGLSKFNEARNGKAEWMEVGVTVVVGAVLLLFIMFLLNQAATIFA</sequence>
<reference evidence="3 4" key="1">
    <citation type="submission" date="2017-02" db="EMBL/GenBank/DDBJ databases">
        <title>Genomic diversity within the haloalkaliphilic genus Thioalkalivibrio.</title>
        <authorList>
            <person name="Ahn A.-C."/>
            <person name="Meier-Kolthoff J."/>
            <person name="Overmars L."/>
            <person name="Richter M."/>
            <person name="Woyke T."/>
            <person name="Sorokin D.Y."/>
            <person name="Muyzer G."/>
        </authorList>
    </citation>
    <scope>NUCLEOTIDE SEQUENCE [LARGE SCALE GENOMIC DNA]</scope>
    <source>
        <strain evidence="3 4">ALJD</strain>
    </source>
</reference>
<dbReference type="Proteomes" id="UP000189462">
    <property type="component" value="Unassembled WGS sequence"/>
</dbReference>
<feature type="transmembrane region" description="Helical" evidence="1">
    <location>
        <begin position="43"/>
        <end position="65"/>
    </location>
</feature>
<dbReference type="EMBL" id="MVBK01000001">
    <property type="protein sequence ID" value="OOG28883.1"/>
    <property type="molecule type" value="Genomic_DNA"/>
</dbReference>
<proteinExistence type="predicted"/>
<evidence type="ECO:0000256" key="2">
    <source>
        <dbReference type="SAM" id="SignalP"/>
    </source>
</evidence>
<keyword evidence="1" id="KW-0812">Transmembrane</keyword>
<feature type="chain" id="PRO_5013274018" evidence="2">
    <location>
        <begin position="18"/>
        <end position="110"/>
    </location>
</feature>
<keyword evidence="1" id="KW-0472">Membrane</keyword>
<keyword evidence="1" id="KW-1133">Transmembrane helix</keyword>
<accession>A0A1V3NVA1</accession>
<protein>
    <submittedName>
        <fullName evidence="3">Integrating conjugative element membrane protein</fullName>
    </submittedName>
</protein>
<organism evidence="3 4">
    <name type="scientific">Thioalkalivibrio denitrificans</name>
    <dbReference type="NCBI Taxonomy" id="108003"/>
    <lineage>
        <taxon>Bacteria</taxon>
        <taxon>Pseudomonadati</taxon>
        <taxon>Pseudomonadota</taxon>
        <taxon>Gammaproteobacteria</taxon>
        <taxon>Chromatiales</taxon>
        <taxon>Ectothiorhodospiraceae</taxon>
        <taxon>Thioalkalivibrio</taxon>
    </lineage>
</organism>
<feature type="signal peptide" evidence="2">
    <location>
        <begin position="1"/>
        <end position="17"/>
    </location>
</feature>
<dbReference type="InterPro" id="IPR021356">
    <property type="entry name" value="Integr_conj_element_PFL4702"/>
</dbReference>
<keyword evidence="4" id="KW-1185">Reference proteome</keyword>
<evidence type="ECO:0000313" key="3">
    <source>
        <dbReference type="EMBL" id="OOG28883.1"/>
    </source>
</evidence>
<dbReference type="NCBIfam" id="TIGR03745">
    <property type="entry name" value="conj_TIGR03745"/>
    <property type="match status" value="1"/>
</dbReference>
<gene>
    <name evidence="3" type="ORF">B1C78_00350</name>
</gene>
<evidence type="ECO:0000313" key="4">
    <source>
        <dbReference type="Proteomes" id="UP000189462"/>
    </source>
</evidence>
<dbReference type="Pfam" id="PF11190">
    <property type="entry name" value="DUF2976"/>
    <property type="match status" value="1"/>
</dbReference>
<keyword evidence="2" id="KW-0732">Signal</keyword>
<evidence type="ECO:0000256" key="1">
    <source>
        <dbReference type="SAM" id="Phobius"/>
    </source>
</evidence>
<dbReference type="AlphaFoldDB" id="A0A1V3NVA1"/>
<feature type="transmembrane region" description="Helical" evidence="1">
    <location>
        <begin position="86"/>
        <end position="109"/>
    </location>
</feature>
<name>A0A1V3NVA1_9GAMM</name>
<comment type="caution">
    <text evidence="3">The sequence shown here is derived from an EMBL/GenBank/DDBJ whole genome shotgun (WGS) entry which is preliminary data.</text>
</comment>